<dbReference type="AlphaFoldDB" id="A0A2N9E3V7"/>
<feature type="transmembrane region" description="Helical" evidence="1">
    <location>
        <begin position="96"/>
        <end position="115"/>
    </location>
</feature>
<accession>A0A2N9E3V7</accession>
<protein>
    <submittedName>
        <fullName evidence="2">Uncharacterized protein</fullName>
    </submittedName>
</protein>
<name>A0A2N9E3V7_FAGSY</name>
<feature type="transmembrane region" description="Helical" evidence="1">
    <location>
        <begin position="66"/>
        <end position="84"/>
    </location>
</feature>
<keyword evidence="1" id="KW-0472">Membrane</keyword>
<dbReference type="EMBL" id="OIVN01000067">
    <property type="protein sequence ID" value="SPC73617.1"/>
    <property type="molecule type" value="Genomic_DNA"/>
</dbReference>
<evidence type="ECO:0000256" key="1">
    <source>
        <dbReference type="SAM" id="Phobius"/>
    </source>
</evidence>
<reference evidence="2" key="1">
    <citation type="submission" date="2018-02" db="EMBL/GenBank/DDBJ databases">
        <authorList>
            <person name="Cohen D.B."/>
            <person name="Kent A.D."/>
        </authorList>
    </citation>
    <scope>NUCLEOTIDE SEQUENCE</scope>
</reference>
<proteinExistence type="predicted"/>
<organism evidence="2">
    <name type="scientific">Fagus sylvatica</name>
    <name type="common">Beechnut</name>
    <dbReference type="NCBI Taxonomy" id="28930"/>
    <lineage>
        <taxon>Eukaryota</taxon>
        <taxon>Viridiplantae</taxon>
        <taxon>Streptophyta</taxon>
        <taxon>Embryophyta</taxon>
        <taxon>Tracheophyta</taxon>
        <taxon>Spermatophyta</taxon>
        <taxon>Magnoliopsida</taxon>
        <taxon>eudicotyledons</taxon>
        <taxon>Gunneridae</taxon>
        <taxon>Pentapetalae</taxon>
        <taxon>rosids</taxon>
        <taxon>fabids</taxon>
        <taxon>Fagales</taxon>
        <taxon>Fagaceae</taxon>
        <taxon>Fagus</taxon>
    </lineage>
</organism>
<gene>
    <name evidence="2" type="ORF">FSB_LOCUS1499</name>
</gene>
<keyword evidence="1" id="KW-0812">Transmembrane</keyword>
<keyword evidence="1" id="KW-1133">Transmembrane helix</keyword>
<evidence type="ECO:0000313" key="2">
    <source>
        <dbReference type="EMBL" id="SPC73617.1"/>
    </source>
</evidence>
<feature type="transmembrane region" description="Helical" evidence="1">
    <location>
        <begin position="29"/>
        <end position="46"/>
    </location>
</feature>
<sequence>MDSKPESPIAGIPLTHCYLRHAVAMAHRSTSWLLLPVGSGGSVVWWESSSSAMVWMLNPSTMGPAYSSSAVVAVILLGGWRLDWLFSFFGNGGCCLGLWLAAVVVTWLSFFFFSLSQCWVLHLPSNPNIPGIEWGLKRYRSKKGSCQILPTGKVPSVDRTRRLLVLTGSREIPRSSKARSPSVRPSSRRTFANGAFRIPILIKYLKFWRSQTQVALSGMGIGIVWSSRSISSSTMSSRLSSAYQSRSDGSYDWQSPPDGISSFFTNPFSARYKRDASTRYAPHPFLYLNHVYTSFWMVGQGIGSNVGWLQFSITCPTSPKWKSQVKFWLKVPSLWAVVRPWDSGQPVVIELVSYRPCRYLGCWGRGWNLSRSRGRSRPRLYRLHGEGWETLASVFHCFSLSFAHLPLSFFVGAFLAACSANAIRAVMSTIFFVLQGILNPLILSPTGIQVNKGTAFVTLSSGRRRYLPAPSNERSSSAVSTIRLHALSGCLGMSESAMAHCRRMVPSSGSTFAGGSWGLLFPLYFSNSGALNLGGIVMLGNQDMLEEVCVPERVQTLYEPDLLLQAINLAVQLGVFPLWLRWCRRWWSGVGVRMSFWLSFVGGIPCHLPFFGSHRPGFASLLVARS</sequence>